<dbReference type="InterPro" id="IPR000990">
    <property type="entry name" value="Innexin"/>
</dbReference>
<keyword evidence="7 9" id="KW-0472">Membrane</keyword>
<comment type="caution">
    <text evidence="10">The sequence shown here is derived from an EMBL/GenBank/DDBJ whole genome shotgun (WGS) entry which is preliminary data.</text>
</comment>
<dbReference type="AlphaFoldDB" id="A0ABD3VBP6"/>
<comment type="subcellular location">
    <subcellularLocation>
        <location evidence="1 9">Cell membrane</location>
        <topology evidence="1 9">Multi-pass membrane protein</topology>
    </subcellularLocation>
</comment>
<evidence type="ECO:0000256" key="5">
    <source>
        <dbReference type="ARBA" id="ARBA00022989"/>
    </source>
</evidence>
<reference evidence="10 11" key="1">
    <citation type="submission" date="2024-11" db="EMBL/GenBank/DDBJ databases">
        <title>Chromosome-level genome assembly of the freshwater bivalve Anodonta woodiana.</title>
        <authorList>
            <person name="Chen X."/>
        </authorList>
    </citation>
    <scope>NUCLEOTIDE SEQUENCE [LARGE SCALE GENOMIC DNA]</scope>
    <source>
        <strain evidence="10">MN2024</strain>
        <tissue evidence="10">Gills</tissue>
    </source>
</reference>
<organism evidence="10 11">
    <name type="scientific">Sinanodonta woodiana</name>
    <name type="common">Chinese pond mussel</name>
    <name type="synonym">Anodonta woodiana</name>
    <dbReference type="NCBI Taxonomy" id="1069815"/>
    <lineage>
        <taxon>Eukaryota</taxon>
        <taxon>Metazoa</taxon>
        <taxon>Spiralia</taxon>
        <taxon>Lophotrochozoa</taxon>
        <taxon>Mollusca</taxon>
        <taxon>Bivalvia</taxon>
        <taxon>Autobranchia</taxon>
        <taxon>Heteroconchia</taxon>
        <taxon>Palaeoheterodonta</taxon>
        <taxon>Unionida</taxon>
        <taxon>Unionoidea</taxon>
        <taxon>Unionidae</taxon>
        <taxon>Unioninae</taxon>
        <taxon>Sinanodonta</taxon>
    </lineage>
</organism>
<proteinExistence type="inferred from homology"/>
<evidence type="ECO:0000256" key="9">
    <source>
        <dbReference type="RuleBase" id="RU010713"/>
    </source>
</evidence>
<evidence type="ECO:0000256" key="8">
    <source>
        <dbReference type="ARBA" id="ARBA00023303"/>
    </source>
</evidence>
<keyword evidence="11" id="KW-1185">Reference proteome</keyword>
<keyword evidence="3" id="KW-1003">Cell membrane</keyword>
<evidence type="ECO:0000313" key="11">
    <source>
        <dbReference type="Proteomes" id="UP001634394"/>
    </source>
</evidence>
<dbReference type="PANTHER" id="PTHR11893:SF36">
    <property type="entry name" value="INNEXIN-5"/>
    <property type="match status" value="1"/>
</dbReference>
<comment type="similarity">
    <text evidence="9">Belongs to the pannexin family.</text>
</comment>
<keyword evidence="2 9" id="KW-0813">Transport</keyword>
<dbReference type="GO" id="GO:0005921">
    <property type="term" value="C:gap junction"/>
    <property type="evidence" value="ECO:0007669"/>
    <property type="project" value="UniProtKB-UniRule"/>
</dbReference>
<protein>
    <recommendedName>
        <fullName evidence="9">Innexin</fullName>
    </recommendedName>
</protein>
<name>A0ABD3VBP6_SINWO</name>
<evidence type="ECO:0000256" key="4">
    <source>
        <dbReference type="ARBA" id="ARBA00022692"/>
    </source>
</evidence>
<accession>A0ABD3VBP6</accession>
<dbReference type="Proteomes" id="UP001634394">
    <property type="component" value="Unassembled WGS sequence"/>
</dbReference>
<keyword evidence="6 9" id="KW-0406">Ion transport</keyword>
<comment type="function">
    <text evidence="9">Structural component of the gap junctions.</text>
</comment>
<dbReference type="PRINTS" id="PR01262">
    <property type="entry name" value="INNEXIN"/>
</dbReference>
<dbReference type="EMBL" id="JBJQND010000012">
    <property type="protein sequence ID" value="KAL3859011.1"/>
    <property type="molecule type" value="Genomic_DNA"/>
</dbReference>
<comment type="caution">
    <text evidence="9">Lacks conserved residue(s) required for the propagation of feature annotation.</text>
</comment>
<evidence type="ECO:0000256" key="1">
    <source>
        <dbReference type="ARBA" id="ARBA00004651"/>
    </source>
</evidence>
<dbReference type="Pfam" id="PF00876">
    <property type="entry name" value="Innexin"/>
    <property type="match status" value="1"/>
</dbReference>
<dbReference type="GO" id="GO:0034220">
    <property type="term" value="P:monoatomic ion transmembrane transport"/>
    <property type="evidence" value="ECO:0007669"/>
    <property type="project" value="UniProtKB-KW"/>
</dbReference>
<evidence type="ECO:0000313" key="10">
    <source>
        <dbReference type="EMBL" id="KAL3859011.1"/>
    </source>
</evidence>
<keyword evidence="8 9" id="KW-0407">Ion channel</keyword>
<evidence type="ECO:0000256" key="6">
    <source>
        <dbReference type="ARBA" id="ARBA00023065"/>
    </source>
</evidence>
<keyword evidence="4 9" id="KW-0812">Transmembrane</keyword>
<keyword evidence="5 9" id="KW-1133">Transmembrane helix</keyword>
<gene>
    <name evidence="9" type="primary">inx</name>
    <name evidence="10" type="ORF">ACJMK2_009252</name>
</gene>
<evidence type="ECO:0000256" key="7">
    <source>
        <dbReference type="ARBA" id="ARBA00023136"/>
    </source>
</evidence>
<dbReference type="GO" id="GO:0005886">
    <property type="term" value="C:plasma membrane"/>
    <property type="evidence" value="ECO:0007669"/>
    <property type="project" value="UniProtKB-SubCell"/>
</dbReference>
<evidence type="ECO:0000256" key="2">
    <source>
        <dbReference type="ARBA" id="ARBA00022448"/>
    </source>
</evidence>
<dbReference type="PROSITE" id="PS51013">
    <property type="entry name" value="PANNEXIN"/>
    <property type="match status" value="1"/>
</dbReference>
<feature type="transmembrane region" description="Helical" evidence="9">
    <location>
        <begin position="292"/>
        <end position="319"/>
    </location>
</feature>
<feature type="transmembrane region" description="Helical" evidence="9">
    <location>
        <begin position="21"/>
        <end position="40"/>
    </location>
</feature>
<sequence length="409" mass="47664">MAELLSQLFRRKATLEDSSDRLNHVWTFGLFMVLAILVAWRQEAYSPIECWSPQHMTNQEILTTGLICWNSYLIHYPLRDNNDESLGLDPFFQTHKIPAVSRKRYEKSLNGLDYDIYNTYYQWIPFILLLQSLLFKCPEFLFHVLHGYCGITFHKIAALTNGYPTLSTSEDRLRFSHEVAAYIHNWCNLVMSRWCFTGLHIFIKLLNCINVIVQLALLNNFLLFRQDKIGSYASTIFGWDLSWNSTTVYHSYRFPPTVLCMLEIPVEHTIHKYSIMCELPMNILNDKLFKFIWIWLVFVCVVTIDSLCVRIVHAVFPYFRKRYVQTFLRISCEPAHSIRDDTVSRFTEAVLGEDGVMVLKLIGHNSSDLLVRDVIGALYEKWSQPQLKAETSAMGKVSDTEMFVKESST</sequence>
<dbReference type="PANTHER" id="PTHR11893">
    <property type="entry name" value="INNEXIN"/>
    <property type="match status" value="1"/>
</dbReference>
<evidence type="ECO:0000256" key="3">
    <source>
        <dbReference type="ARBA" id="ARBA00022475"/>
    </source>
</evidence>